<sequence length="77" mass="8873">MKKDVAGSMPTAEPENVHHQFICFCRHDNGRKRSSEEPVCGRGACIACITVTTWLYRVKYNQMNSFLFFSFPSSDFF</sequence>
<comment type="caution">
    <text evidence="1">The sequence shown here is derived from an EMBL/GenBank/DDBJ whole genome shotgun (WGS) entry which is preliminary data.</text>
</comment>
<dbReference type="Proteomes" id="UP000823388">
    <property type="component" value="Chromosome 4N"/>
</dbReference>
<evidence type="ECO:0000313" key="1">
    <source>
        <dbReference type="EMBL" id="KAG2608706.1"/>
    </source>
</evidence>
<gene>
    <name evidence="1" type="ORF">PVAP13_4NG343400</name>
</gene>
<organism evidence="1 2">
    <name type="scientific">Panicum virgatum</name>
    <name type="common">Blackwell switchgrass</name>
    <dbReference type="NCBI Taxonomy" id="38727"/>
    <lineage>
        <taxon>Eukaryota</taxon>
        <taxon>Viridiplantae</taxon>
        <taxon>Streptophyta</taxon>
        <taxon>Embryophyta</taxon>
        <taxon>Tracheophyta</taxon>
        <taxon>Spermatophyta</taxon>
        <taxon>Magnoliopsida</taxon>
        <taxon>Liliopsida</taxon>
        <taxon>Poales</taxon>
        <taxon>Poaceae</taxon>
        <taxon>PACMAD clade</taxon>
        <taxon>Panicoideae</taxon>
        <taxon>Panicodae</taxon>
        <taxon>Paniceae</taxon>
        <taxon>Panicinae</taxon>
        <taxon>Panicum</taxon>
        <taxon>Panicum sect. Hiantes</taxon>
    </lineage>
</organism>
<dbReference type="EMBL" id="CM029044">
    <property type="protein sequence ID" value="KAG2608706.1"/>
    <property type="molecule type" value="Genomic_DNA"/>
</dbReference>
<name>A0A8T0TJ11_PANVG</name>
<evidence type="ECO:0000313" key="2">
    <source>
        <dbReference type="Proteomes" id="UP000823388"/>
    </source>
</evidence>
<accession>A0A8T0TJ11</accession>
<keyword evidence="2" id="KW-1185">Reference proteome</keyword>
<dbReference type="AlphaFoldDB" id="A0A8T0TJ11"/>
<proteinExistence type="predicted"/>
<reference evidence="1" key="1">
    <citation type="submission" date="2020-05" db="EMBL/GenBank/DDBJ databases">
        <title>WGS assembly of Panicum virgatum.</title>
        <authorList>
            <person name="Lovell J.T."/>
            <person name="Jenkins J."/>
            <person name="Shu S."/>
            <person name="Juenger T.E."/>
            <person name="Schmutz J."/>
        </authorList>
    </citation>
    <scope>NUCLEOTIDE SEQUENCE</scope>
    <source>
        <strain evidence="1">AP13</strain>
    </source>
</reference>
<protein>
    <submittedName>
        <fullName evidence="1">Uncharacterized protein</fullName>
    </submittedName>
</protein>